<dbReference type="GO" id="GO:0017168">
    <property type="term" value="F:5-oxoprolinase (ATP-hydrolyzing) activity"/>
    <property type="evidence" value="ECO:0007669"/>
    <property type="project" value="UniProtKB-UniRule"/>
</dbReference>
<dbReference type="PANTHER" id="PTHR30292:SF0">
    <property type="entry name" value="5-OXOPROLINASE SUBUNIT A"/>
    <property type="match status" value="1"/>
</dbReference>
<dbReference type="InterPro" id="IPR005501">
    <property type="entry name" value="LamB/YcsF/PxpA-like"/>
</dbReference>
<reference evidence="3" key="1">
    <citation type="journal article" date="2014" name="Int. J. Syst. Evol. Microbiol.">
        <title>Complete genome sequence of Corynebacterium casei LMG S-19264T (=DSM 44701T), isolated from a smear-ripened cheese.</title>
        <authorList>
            <consortium name="US DOE Joint Genome Institute (JGI-PGF)"/>
            <person name="Walter F."/>
            <person name="Albersmeier A."/>
            <person name="Kalinowski J."/>
            <person name="Ruckert C."/>
        </authorList>
    </citation>
    <scope>NUCLEOTIDE SEQUENCE</scope>
    <source>
        <strain evidence="3">JCM 13064</strain>
    </source>
</reference>
<comment type="function">
    <text evidence="1">Catalyzes the cleavage of 5-oxoproline to form L-glutamate coupled to the hydrolysis of ATP to ADP and inorganic phosphate.</text>
</comment>
<dbReference type="HAMAP" id="MF_00691">
    <property type="entry name" value="PxpA"/>
    <property type="match status" value="1"/>
</dbReference>
<protein>
    <recommendedName>
        <fullName evidence="1">5-oxoprolinase subunit A</fullName>
        <shortName evidence="1">5-OPase subunit A</shortName>
        <ecNumber evidence="1">3.5.2.9</ecNumber>
    </recommendedName>
    <alternativeName>
        <fullName evidence="1">5-oxoprolinase (ATP-hydrolyzing) subunit A</fullName>
    </alternativeName>
</protein>
<dbReference type="EC" id="3.5.2.9" evidence="1"/>
<proteinExistence type="inferred from homology"/>
<dbReference type="Gene3D" id="3.20.20.370">
    <property type="entry name" value="Glycoside hydrolase/deacetylase"/>
    <property type="match status" value="1"/>
</dbReference>
<evidence type="ECO:0000313" key="4">
    <source>
        <dbReference type="Proteomes" id="UP000645217"/>
    </source>
</evidence>
<dbReference type="RefSeq" id="WP_229691342.1">
    <property type="nucleotide sequence ID" value="NZ_BMNT01000024.1"/>
</dbReference>
<dbReference type="AlphaFoldDB" id="A0A917VMW7"/>
<comment type="subunit">
    <text evidence="1">Forms a complex composed of PxpA, PxpB and PxpC.</text>
</comment>
<dbReference type="PANTHER" id="PTHR30292">
    <property type="entry name" value="UNCHARACTERIZED PROTEIN YBGL-RELATED"/>
    <property type="match status" value="1"/>
</dbReference>
<dbReference type="GO" id="GO:0005975">
    <property type="term" value="P:carbohydrate metabolic process"/>
    <property type="evidence" value="ECO:0007669"/>
    <property type="project" value="InterPro"/>
</dbReference>
<dbReference type="EMBL" id="BMNT01000024">
    <property type="protein sequence ID" value="GGK97150.1"/>
    <property type="molecule type" value="Genomic_DNA"/>
</dbReference>
<dbReference type="GO" id="GO:0005524">
    <property type="term" value="F:ATP binding"/>
    <property type="evidence" value="ECO:0007669"/>
    <property type="project" value="UniProtKB-UniRule"/>
</dbReference>
<dbReference type="NCBIfam" id="NF003816">
    <property type="entry name" value="PRK05406.1-5"/>
    <property type="match status" value="1"/>
</dbReference>
<evidence type="ECO:0000256" key="1">
    <source>
        <dbReference type="HAMAP-Rule" id="MF_00691"/>
    </source>
</evidence>
<dbReference type="Proteomes" id="UP000645217">
    <property type="component" value="Unassembled WGS sequence"/>
</dbReference>
<comment type="caution">
    <text evidence="3">The sequence shown here is derived from an EMBL/GenBank/DDBJ whole genome shotgun (WGS) entry which is preliminary data.</text>
</comment>
<comment type="similarity">
    <text evidence="1">Belongs to the LamB/PxpA family.</text>
</comment>
<dbReference type="SUPFAM" id="SSF88713">
    <property type="entry name" value="Glycoside hydrolase/deacetylase"/>
    <property type="match status" value="1"/>
</dbReference>
<organism evidence="3 4">
    <name type="scientific">Sphaerisporangium melleum</name>
    <dbReference type="NCBI Taxonomy" id="321316"/>
    <lineage>
        <taxon>Bacteria</taxon>
        <taxon>Bacillati</taxon>
        <taxon>Actinomycetota</taxon>
        <taxon>Actinomycetes</taxon>
        <taxon>Streptosporangiales</taxon>
        <taxon>Streptosporangiaceae</taxon>
        <taxon>Sphaerisporangium</taxon>
    </lineage>
</organism>
<dbReference type="CDD" id="cd10787">
    <property type="entry name" value="LamB_YcsF_like"/>
    <property type="match status" value="1"/>
</dbReference>
<feature type="region of interest" description="Disordered" evidence="2">
    <location>
        <begin position="257"/>
        <end position="295"/>
    </location>
</feature>
<keyword evidence="1" id="KW-0378">Hydrolase</keyword>
<evidence type="ECO:0000313" key="3">
    <source>
        <dbReference type="EMBL" id="GGK97150.1"/>
    </source>
</evidence>
<reference evidence="3" key="2">
    <citation type="submission" date="2020-09" db="EMBL/GenBank/DDBJ databases">
        <authorList>
            <person name="Sun Q."/>
            <person name="Ohkuma M."/>
        </authorList>
    </citation>
    <scope>NUCLEOTIDE SEQUENCE</scope>
    <source>
        <strain evidence="3">JCM 13064</strain>
    </source>
</reference>
<accession>A0A917VMW7</accession>
<comment type="catalytic activity">
    <reaction evidence="1">
        <text>5-oxo-L-proline + ATP + 2 H2O = L-glutamate + ADP + phosphate + H(+)</text>
        <dbReference type="Rhea" id="RHEA:10348"/>
        <dbReference type="ChEBI" id="CHEBI:15377"/>
        <dbReference type="ChEBI" id="CHEBI:15378"/>
        <dbReference type="ChEBI" id="CHEBI:29985"/>
        <dbReference type="ChEBI" id="CHEBI:30616"/>
        <dbReference type="ChEBI" id="CHEBI:43474"/>
        <dbReference type="ChEBI" id="CHEBI:58402"/>
        <dbReference type="ChEBI" id="CHEBI:456216"/>
        <dbReference type="EC" id="3.5.2.9"/>
    </reaction>
</comment>
<feature type="compositionally biased region" description="Polar residues" evidence="2">
    <location>
        <begin position="262"/>
        <end position="271"/>
    </location>
</feature>
<name>A0A917VMW7_9ACTN</name>
<keyword evidence="1" id="KW-0547">Nucleotide-binding</keyword>
<keyword evidence="1" id="KW-0067">ATP-binding</keyword>
<evidence type="ECO:0000256" key="2">
    <source>
        <dbReference type="SAM" id="MobiDB-lite"/>
    </source>
</evidence>
<keyword evidence="4" id="KW-1185">Reference proteome</keyword>
<dbReference type="InterPro" id="IPR011330">
    <property type="entry name" value="Glyco_hydro/deAcase_b/a-brl"/>
</dbReference>
<dbReference type="NCBIfam" id="NF003814">
    <property type="entry name" value="PRK05406.1-3"/>
    <property type="match status" value="1"/>
</dbReference>
<sequence>MSGLIRTVDLNSDLGEGFGQWSLGEDEALLSVVTSANVACGFHAGDPTIMRRTCETAAGRGVAIGAQVGYRDLAGFGRRFIDVPPDTLADEVVYQIGALDAFARLSGTRVSYVKPHGALYNAIVHHEEQAAAVVAAVLAYDPALPVLGLPGSEWLRQAEAAGLATIPEYFADRAYTPQGTLVPRKQPGAVLHDPEQVAERCLRMARGEPIAAVDGTPLLVRAASICVHGDSPGAVAMARRVRAALSEGGVALAPFTAKPALPSTSGDSVSTLGERPSTLPGKHDVRAPDAGKATS</sequence>
<gene>
    <name evidence="1" type="primary">pxpA</name>
    <name evidence="3" type="ORF">GCM10007964_44200</name>
</gene>
<dbReference type="Pfam" id="PF03746">
    <property type="entry name" value="LamB_YcsF"/>
    <property type="match status" value="1"/>
</dbReference>